<reference evidence="2 3" key="1">
    <citation type="journal article" date="2018" name="Elife">
        <title>Discovery and characterization of a prevalent human gut bacterial enzyme sufficient for the inactivation of a family of plant toxins.</title>
        <authorList>
            <person name="Koppel N."/>
            <person name="Bisanz J.E."/>
            <person name="Pandelia M.E."/>
            <person name="Turnbaugh P.J."/>
            <person name="Balskus E.P."/>
        </authorList>
    </citation>
    <scope>NUCLEOTIDE SEQUENCE [LARGE SCALE GENOMIC DNA]</scope>
    <source>
        <strain evidence="2 3">3C</strain>
    </source>
</reference>
<evidence type="ECO:0000313" key="2">
    <source>
        <dbReference type="EMBL" id="RDB64111.1"/>
    </source>
</evidence>
<dbReference type="GeneID" id="78360089"/>
<dbReference type="AlphaFoldDB" id="A0A369LX52"/>
<gene>
    <name evidence="2" type="ORF">C1877_10335</name>
</gene>
<protein>
    <submittedName>
        <fullName evidence="2">Glycosyltransferase family 1 protein</fullName>
    </submittedName>
</protein>
<feature type="domain" description="Glycosyl transferase family 1" evidence="1">
    <location>
        <begin position="168"/>
        <end position="329"/>
    </location>
</feature>
<dbReference type="Gene3D" id="3.40.50.2000">
    <property type="entry name" value="Glycogen Phosphorylase B"/>
    <property type="match status" value="1"/>
</dbReference>
<comment type="caution">
    <text evidence="2">The sequence shown here is derived from an EMBL/GenBank/DDBJ whole genome shotgun (WGS) entry which is preliminary data.</text>
</comment>
<sequence>MTIGLIGCIDPEETLFDGQTIKTRTIYKLLVDRYGASAVKCVDTRQYKLRPFSVIADLISCLFTCDDMIVLLSSNGRRVFFPVLSVAARTMKKRIYHNLIGGRLADELQQNPRYMRYLSSFAVNWVESRKLEERLTRLGLANARYLPNFKTLHPADLNEVKQMEFSEHPPYRMCTFSRVTEKKGINEALLAITQLNEKVGFSPRHDGSSGASDSAFATLDIYGPIDDAYKDEFEVALKSCPYAKYKGIVAPESSVEVIKDYYALLFPTKWAAEGMPGTIIDALSAGVPIVASKWPYYSEMLEDGVTGFGYDFDKPELLLEALEKLLLGEVEIETIRTNCLNHSRSYAPNLVFGEIVRVIEENMDINFSKSI</sequence>
<proteinExistence type="predicted"/>
<dbReference type="SUPFAM" id="SSF53756">
    <property type="entry name" value="UDP-Glycosyltransferase/glycogen phosphorylase"/>
    <property type="match status" value="1"/>
</dbReference>
<dbReference type="OrthoDB" id="9810929at2"/>
<dbReference type="EMBL" id="PPTS01000006">
    <property type="protein sequence ID" value="RDB64111.1"/>
    <property type="molecule type" value="Genomic_DNA"/>
</dbReference>
<evidence type="ECO:0000259" key="1">
    <source>
        <dbReference type="Pfam" id="PF00534"/>
    </source>
</evidence>
<keyword evidence="3" id="KW-1185">Reference proteome</keyword>
<organism evidence="2 3">
    <name type="scientific">Gordonibacter pamelaeae</name>
    <dbReference type="NCBI Taxonomy" id="471189"/>
    <lineage>
        <taxon>Bacteria</taxon>
        <taxon>Bacillati</taxon>
        <taxon>Actinomycetota</taxon>
        <taxon>Coriobacteriia</taxon>
        <taxon>Eggerthellales</taxon>
        <taxon>Eggerthellaceae</taxon>
        <taxon>Gordonibacter</taxon>
    </lineage>
</organism>
<dbReference type="Proteomes" id="UP000254000">
    <property type="component" value="Unassembled WGS sequence"/>
</dbReference>
<dbReference type="InterPro" id="IPR001296">
    <property type="entry name" value="Glyco_trans_1"/>
</dbReference>
<dbReference type="Pfam" id="PF00534">
    <property type="entry name" value="Glycos_transf_1"/>
    <property type="match status" value="1"/>
</dbReference>
<evidence type="ECO:0000313" key="3">
    <source>
        <dbReference type="Proteomes" id="UP000254000"/>
    </source>
</evidence>
<name>A0A369LX52_9ACTN</name>
<dbReference type="GO" id="GO:0016757">
    <property type="term" value="F:glycosyltransferase activity"/>
    <property type="evidence" value="ECO:0007669"/>
    <property type="project" value="InterPro"/>
</dbReference>
<accession>A0A369LX52</accession>
<dbReference type="RefSeq" id="WP_083808997.1">
    <property type="nucleotide sequence ID" value="NZ_CABMMS010000006.1"/>
</dbReference>